<dbReference type="OrthoDB" id="6077919at2759"/>
<proteinExistence type="predicted"/>
<evidence type="ECO:0000259" key="1">
    <source>
        <dbReference type="Pfam" id="PF12874"/>
    </source>
</evidence>
<feature type="domain" description="C2H2-type" evidence="1">
    <location>
        <begin position="73"/>
        <end position="95"/>
    </location>
</feature>
<dbReference type="AlphaFoldDB" id="N1S4A7"/>
<sequence>PFYKRDLSSANGLMYHLERGSCPKAAGLNRDTLYKLVRSKDPGGAITNNLIGWHGSSHYEANHLANYQHFQVWECYLCHRLFGSLNGLNQHLNSPVYQEKSYHCPKRDCRKEFTTLTAIINHLDGEACGCTRFGNAQQGIRSMISGNRRIGF</sequence>
<reference evidence="3" key="2">
    <citation type="journal article" date="2014" name="PLoS ONE">
        <title>Genome and Transcriptome Analysis of the Fungal Pathogen Fusarium oxysporum f. sp. cubense Causing Banana Vascular Wilt Disease.</title>
        <authorList>
            <person name="Guo L."/>
            <person name="Han L."/>
            <person name="Yang L."/>
            <person name="Zeng H."/>
            <person name="Fan D."/>
            <person name="Zhu Y."/>
            <person name="Feng Y."/>
            <person name="Wang G."/>
            <person name="Peng C."/>
            <person name="Jiang X."/>
            <person name="Zhou D."/>
            <person name="Ni P."/>
            <person name="Liang C."/>
            <person name="Liu L."/>
            <person name="Wang J."/>
            <person name="Mao C."/>
            <person name="Fang X."/>
            <person name="Peng M."/>
            <person name="Huang J."/>
        </authorList>
    </citation>
    <scope>NUCLEOTIDE SEQUENCE [LARGE SCALE GENOMIC DNA]</scope>
    <source>
        <strain evidence="3">race 4</strain>
    </source>
</reference>
<reference evidence="3" key="1">
    <citation type="submission" date="2012-09" db="EMBL/GenBank/DDBJ databases">
        <title>Genome sequencing and comparative transcriptomics of race 1 and race 4 of banana pathogen: Fusarium oxysporum f. sp. cubense.</title>
        <authorList>
            <person name="Fang X."/>
            <person name="Huang J."/>
        </authorList>
    </citation>
    <scope>NUCLEOTIDE SEQUENCE [LARGE SCALE GENOMIC DNA]</scope>
    <source>
        <strain evidence="3">race 4</strain>
    </source>
</reference>
<dbReference type="Pfam" id="PF12874">
    <property type="entry name" value="zf-met"/>
    <property type="match status" value="1"/>
</dbReference>
<name>N1S4A7_FUSC4</name>
<accession>N1S4A7</accession>
<protein>
    <recommendedName>
        <fullName evidence="1">C2H2-type domain-containing protein</fullName>
    </recommendedName>
</protein>
<dbReference type="Gene3D" id="3.30.160.60">
    <property type="entry name" value="Classic Zinc Finger"/>
    <property type="match status" value="1"/>
</dbReference>
<dbReference type="EMBL" id="KB726397">
    <property type="protein sequence ID" value="EMT69390.1"/>
    <property type="molecule type" value="Genomic_DNA"/>
</dbReference>
<organism evidence="2 3">
    <name type="scientific">Fusarium oxysporum f. sp. cubense (strain race 4)</name>
    <name type="common">Panama disease fungus</name>
    <dbReference type="NCBI Taxonomy" id="2502994"/>
    <lineage>
        <taxon>Eukaryota</taxon>
        <taxon>Fungi</taxon>
        <taxon>Dikarya</taxon>
        <taxon>Ascomycota</taxon>
        <taxon>Pezizomycotina</taxon>
        <taxon>Sordariomycetes</taxon>
        <taxon>Hypocreomycetidae</taxon>
        <taxon>Hypocreales</taxon>
        <taxon>Nectriaceae</taxon>
        <taxon>Fusarium</taxon>
        <taxon>Fusarium oxysporum species complex</taxon>
    </lineage>
</organism>
<evidence type="ECO:0000313" key="3">
    <source>
        <dbReference type="Proteomes" id="UP000016929"/>
    </source>
</evidence>
<dbReference type="STRING" id="1229665.N1S4A7"/>
<dbReference type="HOGENOM" id="CLU_075838_0_1_1"/>
<gene>
    <name evidence="2" type="ORF">FOC4_g10001345</name>
</gene>
<dbReference type="InterPro" id="IPR013087">
    <property type="entry name" value="Znf_C2H2_type"/>
</dbReference>
<keyword evidence="3" id="KW-1185">Reference proteome</keyword>
<dbReference type="Proteomes" id="UP000016929">
    <property type="component" value="Unassembled WGS sequence"/>
</dbReference>
<evidence type="ECO:0000313" key="2">
    <source>
        <dbReference type="EMBL" id="EMT69390.1"/>
    </source>
</evidence>
<feature type="non-terminal residue" evidence="2">
    <location>
        <position position="1"/>
    </location>
</feature>